<organism evidence="1 2">
    <name type="scientific">Calidifontibacter indicus</name>
    <dbReference type="NCBI Taxonomy" id="419650"/>
    <lineage>
        <taxon>Bacteria</taxon>
        <taxon>Bacillati</taxon>
        <taxon>Actinomycetota</taxon>
        <taxon>Actinomycetes</taxon>
        <taxon>Micrococcales</taxon>
        <taxon>Dermacoccaceae</taxon>
        <taxon>Calidifontibacter</taxon>
    </lineage>
</organism>
<gene>
    <name evidence="1" type="ORF">DFJ65_3418</name>
</gene>
<dbReference type="AlphaFoldDB" id="A0A3D9U561"/>
<comment type="caution">
    <text evidence="1">The sequence shown here is derived from an EMBL/GenBank/DDBJ whole genome shotgun (WGS) entry which is preliminary data.</text>
</comment>
<dbReference type="Proteomes" id="UP000256253">
    <property type="component" value="Unassembled WGS sequence"/>
</dbReference>
<dbReference type="EMBL" id="QTUA01000002">
    <property type="protein sequence ID" value="REF24632.1"/>
    <property type="molecule type" value="Genomic_DNA"/>
</dbReference>
<evidence type="ECO:0000313" key="1">
    <source>
        <dbReference type="EMBL" id="REF24632.1"/>
    </source>
</evidence>
<protein>
    <submittedName>
        <fullName evidence="1">Uncharacterized protein</fullName>
    </submittedName>
</protein>
<evidence type="ECO:0000313" key="2">
    <source>
        <dbReference type="Proteomes" id="UP000256253"/>
    </source>
</evidence>
<sequence length="67" mass="7267">MSPNTVRVNGYAVLITTHSTGRNAICEWCGWTSPHLSIKEADAVRRCPSCGLTRGQTGFQEVRSGTT</sequence>
<reference evidence="1 2" key="1">
    <citation type="submission" date="2018-08" db="EMBL/GenBank/DDBJ databases">
        <title>Sequencing the genomes of 1000 actinobacteria strains.</title>
        <authorList>
            <person name="Klenk H.-P."/>
        </authorList>
    </citation>
    <scope>NUCLEOTIDE SEQUENCE [LARGE SCALE GENOMIC DNA]</scope>
    <source>
        <strain evidence="1 2">DSM 22967</strain>
    </source>
</reference>
<keyword evidence="2" id="KW-1185">Reference proteome</keyword>
<accession>A0A3D9U561</accession>
<proteinExistence type="predicted"/>
<name>A0A3D9U561_9MICO</name>
<dbReference type="RefSeq" id="WP_147301448.1">
    <property type="nucleotide sequence ID" value="NZ_QTUA01000002.1"/>
</dbReference>